<dbReference type="EMBL" id="CP117167">
    <property type="protein sequence ID" value="WCT10433.1"/>
    <property type="molecule type" value="Genomic_DNA"/>
</dbReference>
<dbReference type="Gene3D" id="2.60.40.1120">
    <property type="entry name" value="Carboxypeptidase-like, regulatory domain"/>
    <property type="match status" value="1"/>
</dbReference>
<reference evidence="4 5" key="1">
    <citation type="submission" date="2023-02" db="EMBL/GenBank/DDBJ databases">
        <title>Genome sequence of Mucilaginibacter jinjuensis strain KACC 16571.</title>
        <authorList>
            <person name="Kim S."/>
            <person name="Heo J."/>
            <person name="Kwon S.-W."/>
        </authorList>
    </citation>
    <scope>NUCLEOTIDE SEQUENCE [LARGE SCALE GENOMIC DNA]</scope>
    <source>
        <strain evidence="4 5">KACC 16571</strain>
    </source>
</reference>
<gene>
    <name evidence="4" type="ORF">PQO05_16985</name>
</gene>
<dbReference type="Pfam" id="PF18003">
    <property type="entry name" value="DUF3823_C"/>
    <property type="match status" value="1"/>
</dbReference>
<evidence type="ECO:0000259" key="3">
    <source>
        <dbReference type="Pfam" id="PF18003"/>
    </source>
</evidence>
<keyword evidence="1" id="KW-0732">Signal</keyword>
<dbReference type="InterPro" id="IPR041186">
    <property type="entry name" value="DUF3823_C"/>
</dbReference>
<feature type="chain" id="PRO_5045307767" evidence="1">
    <location>
        <begin position="20"/>
        <end position="235"/>
    </location>
</feature>
<dbReference type="InterPro" id="IPR024278">
    <property type="entry name" value="DUF3823_N"/>
</dbReference>
<dbReference type="PROSITE" id="PS51257">
    <property type="entry name" value="PROKAR_LIPOPROTEIN"/>
    <property type="match status" value="1"/>
</dbReference>
<evidence type="ECO:0000313" key="4">
    <source>
        <dbReference type="EMBL" id="WCT10433.1"/>
    </source>
</evidence>
<accession>A0ABY7T3Q8</accession>
<evidence type="ECO:0000256" key="1">
    <source>
        <dbReference type="SAM" id="SignalP"/>
    </source>
</evidence>
<dbReference type="RefSeq" id="WP_273628621.1">
    <property type="nucleotide sequence ID" value="NZ_CP117167.1"/>
</dbReference>
<organism evidence="4 5">
    <name type="scientific">Mucilaginibacter jinjuensis</name>
    <dbReference type="NCBI Taxonomy" id="1176721"/>
    <lineage>
        <taxon>Bacteria</taxon>
        <taxon>Pseudomonadati</taxon>
        <taxon>Bacteroidota</taxon>
        <taxon>Sphingobacteriia</taxon>
        <taxon>Sphingobacteriales</taxon>
        <taxon>Sphingobacteriaceae</taxon>
        <taxon>Mucilaginibacter</taxon>
    </lineage>
</organism>
<proteinExistence type="predicted"/>
<feature type="domain" description="DUF3823" evidence="3">
    <location>
        <begin position="123"/>
        <end position="230"/>
    </location>
</feature>
<sequence>MKKIISPLLLVFATLLISACTKPDNYPGPDSTFQGRIIDKTTNANFLTETAGMQVMLEELSWSATPTPQYIPSKNDGTYEDSKLFKGHYRVTPTQGAFWPVTGEELDISGVTSKDFTVTPYLQIKNLTSSLSGTTLTLKFNIAAPITAGLPNVLDVKPFVNTTEFVGSGATISQYSDPNQVNINSAWSDAIASTTYTLTVTNLKSGRTFYARVGARVDDSYKKYNYSQVIKVDVP</sequence>
<dbReference type="Gene3D" id="2.60.40.2060">
    <property type="match status" value="1"/>
</dbReference>
<feature type="signal peptide" evidence="1">
    <location>
        <begin position="1"/>
        <end position="19"/>
    </location>
</feature>
<keyword evidence="5" id="KW-1185">Reference proteome</keyword>
<name>A0ABY7T3Q8_9SPHI</name>
<protein>
    <submittedName>
        <fullName evidence="4">DUF3823 domain-containing protein</fullName>
    </submittedName>
</protein>
<dbReference type="Proteomes" id="UP001216139">
    <property type="component" value="Chromosome"/>
</dbReference>
<feature type="domain" description="DUF3823" evidence="2">
    <location>
        <begin position="31"/>
        <end position="119"/>
    </location>
</feature>
<evidence type="ECO:0000313" key="5">
    <source>
        <dbReference type="Proteomes" id="UP001216139"/>
    </source>
</evidence>
<dbReference type="Pfam" id="PF12866">
    <property type="entry name" value="DUF3823"/>
    <property type="match status" value="1"/>
</dbReference>
<evidence type="ECO:0000259" key="2">
    <source>
        <dbReference type="Pfam" id="PF12866"/>
    </source>
</evidence>